<dbReference type="InterPro" id="IPR011701">
    <property type="entry name" value="MFS"/>
</dbReference>
<evidence type="ECO:0000256" key="4">
    <source>
        <dbReference type="ARBA" id="ARBA00023136"/>
    </source>
</evidence>
<accession>H1SHM2</accession>
<feature type="transmembrane region" description="Helical" evidence="5">
    <location>
        <begin position="288"/>
        <end position="313"/>
    </location>
</feature>
<comment type="caution">
    <text evidence="7">The sequence shown here is derived from an EMBL/GenBank/DDBJ whole genome shotgun (WGS) entry which is preliminary data.</text>
</comment>
<feature type="transmembrane region" description="Helical" evidence="5">
    <location>
        <begin position="352"/>
        <end position="372"/>
    </location>
</feature>
<evidence type="ECO:0000256" key="3">
    <source>
        <dbReference type="ARBA" id="ARBA00022989"/>
    </source>
</evidence>
<feature type="transmembrane region" description="Helical" evidence="5">
    <location>
        <begin position="325"/>
        <end position="346"/>
    </location>
</feature>
<comment type="subcellular location">
    <subcellularLocation>
        <location evidence="1">Membrane</location>
        <topology evidence="1">Multi-pass membrane protein</topology>
    </subcellularLocation>
</comment>
<feature type="domain" description="Major facilitator superfamily (MFS) profile" evidence="6">
    <location>
        <begin position="1"/>
        <end position="376"/>
    </location>
</feature>
<keyword evidence="3 5" id="KW-1133">Transmembrane helix</keyword>
<evidence type="ECO:0000256" key="1">
    <source>
        <dbReference type="ARBA" id="ARBA00004141"/>
    </source>
</evidence>
<dbReference type="GO" id="GO:0005886">
    <property type="term" value="C:plasma membrane"/>
    <property type="evidence" value="ECO:0007669"/>
    <property type="project" value="TreeGrafter"/>
</dbReference>
<dbReference type="PATRIC" id="fig|1127483.3.peg.7914"/>
<dbReference type="OrthoDB" id="183263at2"/>
<feature type="transmembrane region" description="Helical" evidence="5">
    <location>
        <begin position="265"/>
        <end position="282"/>
    </location>
</feature>
<keyword evidence="2 5" id="KW-0812">Transmembrane</keyword>
<sequence>MDGFDLLILGFMLPAISVALSLSTGQSGALVTWTLIGAVAGGILFGALSDRYGRVRVLTWTIVLFAVFTGLCAFAQGFWDLLAYRTIAGIGLGGEFGIGMALAAEAWPASKRARVSSYVALGWQSGVLLASLLTPLLLPHIGWRGMFLLGVVPALVAWFVRNRLHEPEVFVRHASTHGDKKENAFRLLVADGHTARTSLGIVILCSVQNFGYYGIMIWLPTYLSKALGFSLTKSAMWTSVTVVGMMIGVYAFGQLADRIGRKPSFLIFQAGAVAMVIAYSRMSDPVTMLWAGAVMGMFVNGMIGGYGALISEAYPTAARATAQNVLFNIGRGVGGFGPIVVGALAATYSFQVAIALLASIYVLDMIATIFLIPELKGVELE</sequence>
<dbReference type="PROSITE" id="PS50850">
    <property type="entry name" value="MFS"/>
    <property type="match status" value="1"/>
</dbReference>
<dbReference type="Pfam" id="PF07690">
    <property type="entry name" value="MFS_1"/>
    <property type="match status" value="1"/>
</dbReference>
<feature type="transmembrane region" description="Helical" evidence="5">
    <location>
        <begin position="141"/>
        <end position="160"/>
    </location>
</feature>
<feature type="transmembrane region" description="Helical" evidence="5">
    <location>
        <begin position="57"/>
        <end position="76"/>
    </location>
</feature>
<dbReference type="PANTHER" id="PTHR23508">
    <property type="entry name" value="CARBOXYLIC ACID TRANSPORTER PROTEIN HOMOLOG"/>
    <property type="match status" value="1"/>
</dbReference>
<feature type="transmembrane region" description="Helical" evidence="5">
    <location>
        <begin position="31"/>
        <end position="48"/>
    </location>
</feature>
<feature type="transmembrane region" description="Helical" evidence="5">
    <location>
        <begin position="115"/>
        <end position="135"/>
    </location>
</feature>
<evidence type="ECO:0000256" key="5">
    <source>
        <dbReference type="SAM" id="Phobius"/>
    </source>
</evidence>
<keyword evidence="4 5" id="KW-0472">Membrane</keyword>
<name>H1SHM2_9BURK</name>
<dbReference type="Proteomes" id="UP000005808">
    <property type="component" value="Unassembled WGS sequence"/>
</dbReference>
<dbReference type="AlphaFoldDB" id="H1SHM2"/>
<dbReference type="PROSITE" id="PS00217">
    <property type="entry name" value="SUGAR_TRANSPORT_2"/>
    <property type="match status" value="1"/>
</dbReference>
<dbReference type="InterPro" id="IPR036259">
    <property type="entry name" value="MFS_trans_sf"/>
</dbReference>
<protein>
    <submittedName>
        <fullName evidence="7">Major facilitator transporter</fullName>
    </submittedName>
</protein>
<feature type="transmembrane region" description="Helical" evidence="5">
    <location>
        <begin position="82"/>
        <end position="103"/>
    </location>
</feature>
<reference evidence="7 8" key="1">
    <citation type="journal article" date="2012" name="J. Bacteriol.">
        <title>De Novo Genome Project of Cupriavidus basilensis OR16.</title>
        <authorList>
            <person name="Cserhati M."/>
            <person name="Kriszt B."/>
            <person name="Szoboszlay S."/>
            <person name="Toth A."/>
            <person name="Szabo I."/>
            <person name="Tancsics A."/>
            <person name="Nagy I."/>
            <person name="Horvath B."/>
            <person name="Nagy I."/>
            <person name="Kukolya J."/>
        </authorList>
    </citation>
    <scope>NUCLEOTIDE SEQUENCE [LARGE SCALE GENOMIC DNA]</scope>
    <source>
        <strain evidence="7 8">OR16</strain>
    </source>
</reference>
<dbReference type="PANTHER" id="PTHR23508:SF10">
    <property type="entry name" value="CARBOXYLIC ACID TRANSPORTER PROTEIN HOMOLOG"/>
    <property type="match status" value="1"/>
</dbReference>
<organism evidence="7 8">
    <name type="scientific">Cupriavidus basilensis OR16</name>
    <dbReference type="NCBI Taxonomy" id="1127483"/>
    <lineage>
        <taxon>Bacteria</taxon>
        <taxon>Pseudomonadati</taxon>
        <taxon>Pseudomonadota</taxon>
        <taxon>Betaproteobacteria</taxon>
        <taxon>Burkholderiales</taxon>
        <taxon>Burkholderiaceae</taxon>
        <taxon>Cupriavidus</taxon>
    </lineage>
</organism>
<dbReference type="SUPFAM" id="SSF103473">
    <property type="entry name" value="MFS general substrate transporter"/>
    <property type="match status" value="1"/>
</dbReference>
<proteinExistence type="predicted"/>
<dbReference type="InterPro" id="IPR005829">
    <property type="entry name" value="Sugar_transporter_CS"/>
</dbReference>
<evidence type="ECO:0000259" key="6">
    <source>
        <dbReference type="PROSITE" id="PS50850"/>
    </source>
</evidence>
<dbReference type="Gene3D" id="1.20.1250.20">
    <property type="entry name" value="MFS general substrate transporter like domains"/>
    <property type="match status" value="2"/>
</dbReference>
<evidence type="ECO:0000256" key="2">
    <source>
        <dbReference type="ARBA" id="ARBA00022692"/>
    </source>
</evidence>
<feature type="transmembrane region" description="Helical" evidence="5">
    <location>
        <begin position="235"/>
        <end position="253"/>
    </location>
</feature>
<dbReference type="EMBL" id="AHJE01000169">
    <property type="protein sequence ID" value="EHP37975.1"/>
    <property type="molecule type" value="Genomic_DNA"/>
</dbReference>
<feature type="transmembrane region" description="Helical" evidence="5">
    <location>
        <begin position="201"/>
        <end position="223"/>
    </location>
</feature>
<gene>
    <name evidence="7" type="ORF">OR16_39804</name>
</gene>
<evidence type="ECO:0000313" key="7">
    <source>
        <dbReference type="EMBL" id="EHP37975.1"/>
    </source>
</evidence>
<dbReference type="GO" id="GO:0046943">
    <property type="term" value="F:carboxylic acid transmembrane transporter activity"/>
    <property type="evidence" value="ECO:0007669"/>
    <property type="project" value="TreeGrafter"/>
</dbReference>
<evidence type="ECO:0000313" key="8">
    <source>
        <dbReference type="Proteomes" id="UP000005808"/>
    </source>
</evidence>
<dbReference type="InterPro" id="IPR020846">
    <property type="entry name" value="MFS_dom"/>
</dbReference>